<dbReference type="InterPro" id="IPR003680">
    <property type="entry name" value="Flavodoxin_fold"/>
</dbReference>
<dbReference type="Proteomes" id="UP000268291">
    <property type="component" value="Unassembled WGS sequence"/>
</dbReference>
<dbReference type="GO" id="GO:0005829">
    <property type="term" value="C:cytosol"/>
    <property type="evidence" value="ECO:0007669"/>
    <property type="project" value="TreeGrafter"/>
</dbReference>
<evidence type="ECO:0000313" key="6">
    <source>
        <dbReference type="Proteomes" id="UP000241203"/>
    </source>
</evidence>
<name>A0A2P8GVX6_9MICO</name>
<reference evidence="5 7" key="2">
    <citation type="submission" date="2018-12" db="EMBL/GenBank/DDBJ databases">
        <authorList>
            <person name="hu s."/>
            <person name="Xu Y."/>
            <person name="Xu B."/>
            <person name="Li F."/>
        </authorList>
    </citation>
    <scope>NUCLEOTIDE SEQUENCE [LARGE SCALE GENOMIC DNA]</scope>
    <source>
        <strain evidence="5 7">KSW2-17</strain>
    </source>
</reference>
<dbReference type="SUPFAM" id="SSF52218">
    <property type="entry name" value="Flavoproteins"/>
    <property type="match status" value="1"/>
</dbReference>
<dbReference type="OrthoDB" id="9798454at2"/>
<dbReference type="AlphaFoldDB" id="A0A2P8GVX6"/>
<organism evidence="4 6">
    <name type="scientific">Labedella gwakjiensis</name>
    <dbReference type="NCBI Taxonomy" id="390269"/>
    <lineage>
        <taxon>Bacteria</taxon>
        <taxon>Bacillati</taxon>
        <taxon>Actinomycetota</taxon>
        <taxon>Actinomycetes</taxon>
        <taxon>Micrococcales</taxon>
        <taxon>Microbacteriaceae</taxon>
        <taxon>Labedella</taxon>
    </lineage>
</organism>
<dbReference type="Gene3D" id="3.40.50.360">
    <property type="match status" value="1"/>
</dbReference>
<evidence type="ECO:0000256" key="1">
    <source>
        <dbReference type="ARBA" id="ARBA00006252"/>
    </source>
</evidence>
<evidence type="ECO:0000313" key="5">
    <source>
        <dbReference type="EMBL" id="RUQ87320.1"/>
    </source>
</evidence>
<dbReference type="Pfam" id="PF02525">
    <property type="entry name" value="Flavodoxin_2"/>
    <property type="match status" value="1"/>
</dbReference>
<evidence type="ECO:0000256" key="2">
    <source>
        <dbReference type="ARBA" id="ARBA00023002"/>
    </source>
</evidence>
<gene>
    <name evidence="4" type="ORF">CLV49_1742</name>
    <name evidence="5" type="ORF">ELQ93_10495</name>
</gene>
<evidence type="ECO:0000313" key="7">
    <source>
        <dbReference type="Proteomes" id="UP000268291"/>
    </source>
</evidence>
<accession>A0A2P8GVX6</accession>
<keyword evidence="2" id="KW-0560">Oxidoreductase</keyword>
<evidence type="ECO:0000259" key="3">
    <source>
        <dbReference type="Pfam" id="PF02525"/>
    </source>
</evidence>
<proteinExistence type="inferred from homology"/>
<sequence>MPALIIDGHPNAESLSAAIARRYAASFGDATLVALRDLDFDVHLRAGYRAEQPLEPDLERVWLEMVRADHIVIVTPIWWGATPALLSGFFDRVLLPRRAFRFSRLGLPVGLLAGRSGRLVVTTDSPRLFLARQGDPTVRAVRDGTMRYCGIAPAAVTRIGPVRGADQERREAWLARIEGIAARDAERVTRSAPRRARRAARLAEIPSRARSTESVGRAWDRH</sequence>
<dbReference type="EMBL" id="PYAU01000001">
    <property type="protein sequence ID" value="PSL38130.1"/>
    <property type="molecule type" value="Genomic_DNA"/>
</dbReference>
<dbReference type="GO" id="GO:0003955">
    <property type="term" value="F:NAD(P)H dehydrogenase (quinone) activity"/>
    <property type="evidence" value="ECO:0007669"/>
    <property type="project" value="TreeGrafter"/>
</dbReference>
<dbReference type="InterPro" id="IPR051545">
    <property type="entry name" value="NAD(P)H_dehydrogenase_qn"/>
</dbReference>
<feature type="domain" description="Flavodoxin-like fold" evidence="3">
    <location>
        <begin position="1"/>
        <end position="177"/>
    </location>
</feature>
<dbReference type="PANTHER" id="PTHR10204:SF34">
    <property type="entry name" value="NAD(P)H DEHYDROGENASE [QUINONE] 1 ISOFORM 1"/>
    <property type="match status" value="1"/>
</dbReference>
<dbReference type="EMBL" id="RZGY01000001">
    <property type="protein sequence ID" value="RUQ87320.1"/>
    <property type="molecule type" value="Genomic_DNA"/>
</dbReference>
<comment type="caution">
    <text evidence="4">The sequence shown here is derived from an EMBL/GenBank/DDBJ whole genome shotgun (WGS) entry which is preliminary data.</text>
</comment>
<reference evidence="4 6" key="1">
    <citation type="submission" date="2018-03" db="EMBL/GenBank/DDBJ databases">
        <title>Genomic Encyclopedia of Archaeal and Bacterial Type Strains, Phase II (KMG-II): from individual species to whole genera.</title>
        <authorList>
            <person name="Goeker M."/>
        </authorList>
    </citation>
    <scope>NUCLEOTIDE SEQUENCE [LARGE SCALE GENOMIC DNA]</scope>
    <source>
        <strain evidence="4 6">DSM 21548</strain>
    </source>
</reference>
<dbReference type="PANTHER" id="PTHR10204">
    <property type="entry name" value="NAD P H OXIDOREDUCTASE-RELATED"/>
    <property type="match status" value="1"/>
</dbReference>
<evidence type="ECO:0000313" key="4">
    <source>
        <dbReference type="EMBL" id="PSL38130.1"/>
    </source>
</evidence>
<dbReference type="RefSeq" id="WP_106563185.1">
    <property type="nucleotide sequence ID" value="NZ_PYAU01000001.1"/>
</dbReference>
<keyword evidence="7" id="KW-1185">Reference proteome</keyword>
<dbReference type="InterPro" id="IPR029039">
    <property type="entry name" value="Flavoprotein-like_sf"/>
</dbReference>
<dbReference type="Proteomes" id="UP000241203">
    <property type="component" value="Unassembled WGS sequence"/>
</dbReference>
<comment type="similarity">
    <text evidence="1">Belongs to the NAD(P)H dehydrogenase (quinone) family.</text>
</comment>
<protein>
    <submittedName>
        <fullName evidence="5">Flavodoxin family protein</fullName>
    </submittedName>
    <submittedName>
        <fullName evidence="4">Putative NADPH-quinone reductase</fullName>
    </submittedName>
</protein>